<feature type="transmembrane region" description="Helical" evidence="1">
    <location>
        <begin position="9"/>
        <end position="30"/>
    </location>
</feature>
<name>A0A6L5WHF7_9BACT</name>
<evidence type="ECO:0000313" key="4">
    <source>
        <dbReference type="Proteomes" id="UP000476338"/>
    </source>
</evidence>
<evidence type="ECO:0000256" key="1">
    <source>
        <dbReference type="SAM" id="Phobius"/>
    </source>
</evidence>
<dbReference type="AlphaFoldDB" id="A0A6L5WHF7"/>
<reference evidence="3 4" key="1">
    <citation type="submission" date="2019-09" db="EMBL/GenBank/DDBJ databases">
        <authorList>
            <person name="Silva M."/>
            <person name="Pereira G."/>
            <person name="Lopes-Da-Costa L."/>
            <person name="Silva E."/>
        </authorList>
    </citation>
    <scope>NUCLEOTIDE SEQUENCE [LARGE SCALE GENOMIC DNA]</scope>
    <source>
        <strain evidence="3 4">FMV-PI01</strain>
    </source>
</reference>
<organism evidence="3 4">
    <name type="scientific">Campylobacter portucalensis</name>
    <dbReference type="NCBI Taxonomy" id="2608384"/>
    <lineage>
        <taxon>Bacteria</taxon>
        <taxon>Pseudomonadati</taxon>
        <taxon>Campylobacterota</taxon>
        <taxon>Epsilonproteobacteria</taxon>
        <taxon>Campylobacterales</taxon>
        <taxon>Campylobacteraceae</taxon>
        <taxon>Campylobacter</taxon>
    </lineage>
</organism>
<dbReference type="Proteomes" id="UP000476338">
    <property type="component" value="Unassembled WGS sequence"/>
</dbReference>
<protein>
    <recommendedName>
        <fullName evidence="2">Bacterial virulence protein VirB8 domain-containing protein</fullName>
    </recommendedName>
</protein>
<dbReference type="EMBL" id="VWSJ01000023">
    <property type="protein sequence ID" value="MSN96658.1"/>
    <property type="molecule type" value="Genomic_DNA"/>
</dbReference>
<dbReference type="GO" id="GO:0016020">
    <property type="term" value="C:membrane"/>
    <property type="evidence" value="ECO:0007669"/>
    <property type="project" value="InterPro"/>
</dbReference>
<feature type="domain" description="Bacterial virulence protein VirB8" evidence="2">
    <location>
        <begin position="2"/>
        <end position="53"/>
    </location>
</feature>
<gene>
    <name evidence="3" type="ORF">F1B92_05700</name>
</gene>
<reference evidence="3 4" key="2">
    <citation type="submission" date="2020-03" db="EMBL/GenBank/DDBJ databases">
        <title>Campylobacter portucalensis sp. nov., a new species of Campylobacter isolated from the reproductive tract of bulls.</title>
        <authorList>
            <person name="Silva M.F."/>
            <person name="Pereira G."/>
            <person name="Carneiro C."/>
            <person name="Hemphill A."/>
            <person name="Mateus L."/>
            <person name="Lopes-Da-Costa L."/>
            <person name="Silva E."/>
        </authorList>
    </citation>
    <scope>NUCLEOTIDE SEQUENCE [LARGE SCALE GENOMIC DNA]</scope>
    <source>
        <strain evidence="3 4">FMV-PI01</strain>
    </source>
</reference>
<dbReference type="Pfam" id="PF04335">
    <property type="entry name" value="VirB8"/>
    <property type="match status" value="1"/>
</dbReference>
<accession>A0A6L5WHF7</accession>
<keyword evidence="1" id="KW-0812">Transmembrane</keyword>
<evidence type="ECO:0000313" key="3">
    <source>
        <dbReference type="EMBL" id="MSN96658.1"/>
    </source>
</evidence>
<comment type="caution">
    <text evidence="3">The sequence shown here is derived from an EMBL/GenBank/DDBJ whole genome shotgun (WGS) entry which is preliminary data.</text>
</comment>
<keyword evidence="4" id="KW-1185">Reference proteome</keyword>
<evidence type="ECO:0000259" key="2">
    <source>
        <dbReference type="Pfam" id="PF04335"/>
    </source>
</evidence>
<keyword evidence="1" id="KW-0472">Membrane</keyword>
<keyword evidence="1" id="KW-1133">Transmembrane helix</keyword>
<sequence length="60" mass="6863">MVEKSNKRAWLIAFLYIAISIISMIAALLLTPLKNLVFYVVRVKYYTARISSINESSLLL</sequence>
<dbReference type="InterPro" id="IPR007430">
    <property type="entry name" value="VirB8"/>
</dbReference>
<proteinExistence type="predicted"/>
<dbReference type="RefSeq" id="WP_154570924.1">
    <property type="nucleotide sequence ID" value="NZ_VWSJ01000023.1"/>
</dbReference>